<dbReference type="PRINTS" id="PR00076">
    <property type="entry name" value="6PGDHDRGNASE"/>
</dbReference>
<feature type="binding site" description="in other chain" evidence="14">
    <location>
        <position position="262"/>
    </location>
    <ligand>
        <name>substrate</name>
        <note>ligand shared between dimeric partners</note>
    </ligand>
</feature>
<dbReference type="GO" id="GO:0019521">
    <property type="term" value="P:D-gluconate metabolic process"/>
    <property type="evidence" value="ECO:0007669"/>
    <property type="project" value="UniProtKB-KW"/>
</dbReference>
<dbReference type="InterPro" id="IPR006115">
    <property type="entry name" value="6PGDH_NADP-bd"/>
</dbReference>
<evidence type="ECO:0000313" key="18">
    <source>
        <dbReference type="EMBL" id="KEP68970.1"/>
    </source>
</evidence>
<keyword evidence="9 16" id="KW-0311">Gluconate utilization</keyword>
<dbReference type="PROSITE" id="PS00461">
    <property type="entry name" value="6PGD"/>
    <property type="match status" value="1"/>
</dbReference>
<comment type="pathway">
    <text evidence="2 12 16">Carbohydrate degradation; pentose phosphate pathway; D-ribulose 5-phosphate from D-glucose 6-phosphate (oxidative stage): step 3/3.</text>
</comment>
<proteinExistence type="inferred from homology"/>
<dbReference type="GO" id="GO:0006098">
    <property type="term" value="P:pentose-phosphate shunt"/>
    <property type="evidence" value="ECO:0007669"/>
    <property type="project" value="UniProtKB-UniPathway"/>
</dbReference>
<dbReference type="OrthoDB" id="9804542at2"/>
<dbReference type="InterPro" id="IPR006183">
    <property type="entry name" value="Pgluconate_DH"/>
</dbReference>
<reference evidence="18 19" key="1">
    <citation type="submission" date="2014-03" db="EMBL/GenBank/DDBJ databases">
        <title>The draft genome sequence of Thioclava dalianensis DLFJ1-1.</title>
        <authorList>
            <person name="Lai Q."/>
            <person name="Shao Z."/>
        </authorList>
    </citation>
    <scope>NUCLEOTIDE SEQUENCE [LARGE SCALE GENOMIC DNA]</scope>
    <source>
        <strain evidence="18 19">DLFJ1-1</strain>
    </source>
</reference>
<keyword evidence="19" id="KW-1185">Reference proteome</keyword>
<dbReference type="Gene3D" id="3.40.50.720">
    <property type="entry name" value="NAD(P)-binding Rossmann-like Domain"/>
    <property type="match status" value="1"/>
</dbReference>
<dbReference type="NCBIfam" id="NF006765">
    <property type="entry name" value="PRK09287.1"/>
    <property type="match status" value="1"/>
</dbReference>
<feature type="binding site" description="in other chain" evidence="14">
    <location>
        <position position="289"/>
    </location>
    <ligand>
        <name>substrate</name>
        <note>ligand shared between dimeric partners</note>
    </ligand>
</feature>
<evidence type="ECO:0000256" key="7">
    <source>
        <dbReference type="ARBA" id="ARBA00022857"/>
    </source>
</evidence>
<dbReference type="EC" id="1.1.1.44" evidence="5 12"/>
<evidence type="ECO:0000256" key="11">
    <source>
        <dbReference type="ARBA" id="ARBA00048640"/>
    </source>
</evidence>
<organism evidence="18 19">
    <name type="scientific">Thioclava dalianensis</name>
    <dbReference type="NCBI Taxonomy" id="1185766"/>
    <lineage>
        <taxon>Bacteria</taxon>
        <taxon>Pseudomonadati</taxon>
        <taxon>Pseudomonadota</taxon>
        <taxon>Alphaproteobacteria</taxon>
        <taxon>Rhodobacterales</taxon>
        <taxon>Paracoccaceae</taxon>
        <taxon>Thioclava</taxon>
    </lineage>
</organism>
<dbReference type="STRING" id="1185766.SAMN05216224_11127"/>
<evidence type="ECO:0000256" key="5">
    <source>
        <dbReference type="ARBA" id="ARBA00013011"/>
    </source>
</evidence>
<dbReference type="NCBIfam" id="TIGR00873">
    <property type="entry name" value="gnd"/>
    <property type="match status" value="1"/>
</dbReference>
<evidence type="ECO:0000256" key="2">
    <source>
        <dbReference type="ARBA" id="ARBA00004874"/>
    </source>
</evidence>
<keyword evidence="8 12" id="KW-0560">Oxidoreductase</keyword>
<evidence type="ECO:0000256" key="4">
    <source>
        <dbReference type="ARBA" id="ARBA00011738"/>
    </source>
</evidence>
<dbReference type="SUPFAM" id="SSF51735">
    <property type="entry name" value="NAD(P)-binding Rossmann-fold domains"/>
    <property type="match status" value="1"/>
</dbReference>
<evidence type="ECO:0000256" key="15">
    <source>
        <dbReference type="PIRSR" id="PIRSR000109-3"/>
    </source>
</evidence>
<feature type="binding site" description="in other chain" evidence="14">
    <location>
        <begin position="130"/>
        <end position="132"/>
    </location>
    <ligand>
        <name>substrate</name>
        <note>ligand shared between dimeric partners</note>
    </ligand>
</feature>
<dbReference type="SMART" id="SM01350">
    <property type="entry name" value="6PGD"/>
    <property type="match status" value="1"/>
</dbReference>
<feature type="binding site" evidence="14">
    <location>
        <position position="451"/>
    </location>
    <ligand>
        <name>substrate</name>
        <note>ligand shared between dimeric partners</note>
    </ligand>
</feature>
<evidence type="ECO:0000256" key="9">
    <source>
        <dbReference type="ARBA" id="ARBA00023064"/>
    </source>
</evidence>
<feature type="binding site" evidence="15">
    <location>
        <begin position="10"/>
        <end position="15"/>
    </location>
    <ligand>
        <name>NADP(+)</name>
        <dbReference type="ChEBI" id="CHEBI:58349"/>
    </ligand>
</feature>
<feature type="active site" description="Proton donor" evidence="13">
    <location>
        <position position="191"/>
    </location>
</feature>
<feature type="binding site" evidence="15">
    <location>
        <begin position="33"/>
        <end position="35"/>
    </location>
    <ligand>
        <name>NADP(+)</name>
        <dbReference type="ChEBI" id="CHEBI:58349"/>
    </ligand>
</feature>
<dbReference type="GO" id="GO:0050661">
    <property type="term" value="F:NADP binding"/>
    <property type="evidence" value="ECO:0007669"/>
    <property type="project" value="InterPro"/>
</dbReference>
<keyword evidence="7 12" id="KW-0521">NADP</keyword>
<dbReference type="RefSeq" id="WP_038067718.1">
    <property type="nucleotide sequence ID" value="NZ_FOVB01000011.1"/>
</dbReference>
<feature type="domain" description="6-phosphogluconate dehydrogenase C-terminal" evidence="17">
    <location>
        <begin position="180"/>
        <end position="468"/>
    </location>
</feature>
<dbReference type="InterPro" id="IPR006113">
    <property type="entry name" value="6PGDH_Gnd/GntZ"/>
</dbReference>
<accession>A0A074TFP1</accession>
<comment type="catalytic activity">
    <reaction evidence="11 12 16">
        <text>6-phospho-D-gluconate + NADP(+) = D-ribulose 5-phosphate + CO2 + NADPH</text>
        <dbReference type="Rhea" id="RHEA:10116"/>
        <dbReference type="ChEBI" id="CHEBI:16526"/>
        <dbReference type="ChEBI" id="CHEBI:57783"/>
        <dbReference type="ChEBI" id="CHEBI:58121"/>
        <dbReference type="ChEBI" id="CHEBI:58349"/>
        <dbReference type="ChEBI" id="CHEBI:58759"/>
        <dbReference type="EC" id="1.1.1.44"/>
    </reaction>
</comment>
<dbReference type="AlphaFoldDB" id="A0A074TFP1"/>
<dbReference type="Gene3D" id="1.10.1040.10">
    <property type="entry name" value="N-(1-d-carboxylethyl)-l-norvaline Dehydrogenase, domain 2"/>
    <property type="match status" value="1"/>
</dbReference>
<gene>
    <name evidence="18" type="ORF">DL1_07760</name>
</gene>
<dbReference type="InterPro" id="IPR006184">
    <property type="entry name" value="6PGdom_BS"/>
</dbReference>
<feature type="binding site" evidence="15">
    <location>
        <begin position="76"/>
        <end position="78"/>
    </location>
    <ligand>
        <name>NADP(+)</name>
        <dbReference type="ChEBI" id="CHEBI:58349"/>
    </ligand>
</feature>
<dbReference type="Pfam" id="PF03446">
    <property type="entry name" value="NAD_binding_2"/>
    <property type="match status" value="1"/>
</dbReference>
<evidence type="ECO:0000256" key="3">
    <source>
        <dbReference type="ARBA" id="ARBA00008419"/>
    </source>
</evidence>
<comment type="function">
    <text evidence="1 12">Catalyzes the oxidative decarboxylation of 6-phosphogluconate to ribulose 5-phosphate and CO(2), with concomitant reduction of NADP to NADPH.</text>
</comment>
<evidence type="ECO:0000256" key="1">
    <source>
        <dbReference type="ARBA" id="ARBA00002526"/>
    </source>
</evidence>
<dbReference type="PANTHER" id="PTHR11811">
    <property type="entry name" value="6-PHOSPHOGLUCONATE DEHYDROGENASE"/>
    <property type="match status" value="1"/>
</dbReference>
<feature type="binding site" evidence="14">
    <location>
        <position position="445"/>
    </location>
    <ligand>
        <name>substrate</name>
        <note>ligand shared between dimeric partners</note>
    </ligand>
</feature>
<dbReference type="PIRSF" id="PIRSF000109">
    <property type="entry name" value="6PGD"/>
    <property type="match status" value="1"/>
</dbReference>
<dbReference type="Pfam" id="PF00393">
    <property type="entry name" value="6PGD"/>
    <property type="match status" value="1"/>
</dbReference>
<feature type="active site" description="Proton acceptor" evidence="13">
    <location>
        <position position="184"/>
    </location>
</feature>
<dbReference type="InterPro" id="IPR006114">
    <property type="entry name" value="6PGDH_C"/>
</dbReference>
<evidence type="ECO:0000256" key="10">
    <source>
        <dbReference type="ARBA" id="ARBA00023126"/>
    </source>
</evidence>
<evidence type="ECO:0000259" key="17">
    <source>
        <dbReference type="SMART" id="SM01350"/>
    </source>
</evidence>
<protein>
    <recommendedName>
        <fullName evidence="6 12">6-phosphogluconate dehydrogenase, decarboxylating</fullName>
        <ecNumber evidence="5 12">1.1.1.44</ecNumber>
    </recommendedName>
</protein>
<evidence type="ECO:0000313" key="19">
    <source>
        <dbReference type="Proteomes" id="UP000027725"/>
    </source>
</evidence>
<feature type="binding site" description="in other chain" evidence="14">
    <location>
        <begin position="187"/>
        <end position="188"/>
    </location>
    <ligand>
        <name>substrate</name>
        <note>ligand shared between dimeric partners</note>
    </ligand>
</feature>
<comment type="similarity">
    <text evidence="3 12 16">Belongs to the 6-phosphogluconate dehydrogenase family.</text>
</comment>
<dbReference type="EMBL" id="JHEH01000020">
    <property type="protein sequence ID" value="KEP68970.1"/>
    <property type="molecule type" value="Genomic_DNA"/>
</dbReference>
<dbReference type="FunFam" id="1.10.1040.10:FF:000032">
    <property type="entry name" value="6-phosphogluconate dehydrogenase, decarboxylating"/>
    <property type="match status" value="1"/>
</dbReference>
<dbReference type="GO" id="GO:0004616">
    <property type="term" value="F:phosphogluconate dehydrogenase (decarboxylating) activity"/>
    <property type="evidence" value="ECO:0007669"/>
    <property type="project" value="UniProtKB-EC"/>
</dbReference>
<evidence type="ECO:0000256" key="6">
    <source>
        <dbReference type="ARBA" id="ARBA00018193"/>
    </source>
</evidence>
<evidence type="ECO:0000256" key="13">
    <source>
        <dbReference type="PIRSR" id="PIRSR000109-1"/>
    </source>
</evidence>
<feature type="binding site" description="in other chain" evidence="14">
    <location>
        <position position="192"/>
    </location>
    <ligand>
        <name>substrate</name>
        <note>ligand shared between dimeric partners</note>
    </ligand>
</feature>
<dbReference type="eggNOG" id="COG0362">
    <property type="taxonomic scope" value="Bacteria"/>
</dbReference>
<dbReference type="Proteomes" id="UP000027725">
    <property type="component" value="Unassembled WGS sequence"/>
</dbReference>
<feature type="binding site" description="in other chain" evidence="14">
    <location>
        <position position="104"/>
    </location>
    <ligand>
        <name>substrate</name>
        <note>ligand shared between dimeric partners</note>
    </ligand>
</feature>
<feature type="binding site" evidence="15">
    <location>
        <position position="104"/>
    </location>
    <ligand>
        <name>NADP(+)</name>
        <dbReference type="ChEBI" id="CHEBI:58349"/>
    </ligand>
</feature>
<dbReference type="InterPro" id="IPR013328">
    <property type="entry name" value="6PGD_dom2"/>
</dbReference>
<dbReference type="Gene3D" id="1.20.5.320">
    <property type="entry name" value="6-Phosphogluconate Dehydrogenase, domain 3"/>
    <property type="match status" value="1"/>
</dbReference>
<dbReference type="UniPathway" id="UPA00115">
    <property type="reaction ID" value="UER00410"/>
</dbReference>
<comment type="caution">
    <text evidence="18">The sequence shown here is derived from an EMBL/GenBank/DDBJ whole genome shotgun (WGS) entry which is preliminary data.</text>
</comment>
<evidence type="ECO:0000256" key="16">
    <source>
        <dbReference type="RuleBase" id="RU000485"/>
    </source>
</evidence>
<evidence type="ECO:0000256" key="12">
    <source>
        <dbReference type="PIRNR" id="PIRNR000109"/>
    </source>
</evidence>
<dbReference type="SUPFAM" id="SSF48179">
    <property type="entry name" value="6-phosphogluconate dehydrogenase C-terminal domain-like"/>
    <property type="match status" value="1"/>
</dbReference>
<comment type="subunit">
    <text evidence="4 12">Homodimer.</text>
</comment>
<dbReference type="InterPro" id="IPR036291">
    <property type="entry name" value="NAD(P)-bd_dom_sf"/>
</dbReference>
<keyword evidence="10 12" id="KW-0570">Pentose shunt</keyword>
<name>A0A074TFP1_9RHOB</name>
<sequence>MSHAQIGLIGLGTMGGMLALNIAEKGFDIAVFNRTTKVTRSFHETAGALAPKITPCESLEALVQAIAKPRAIILMVPAGEPVDEQIAALRPYLDADDLIIDAGNANFHDTERRAAEAEKQGPRFLGSGVSGGEEGARHGPAIMGGGARSDWDRVAPILNAIAAQFEGTPCAGFMGKGGSGHFVKAVHNGIEYADMQMIAETYGVMRDGMKLGATECGEIFAKWDEGVLKSYLIEISGKVARTADPETGAPMLDIILDRAGQKGTGRWTAIEAQHLAAPIPVIEAAVMARNLSSRLEARAEGEDLFGTGPEALPDGALSAEDLEHAMIAGKILCYAQGFELLRAANAPFDWALPLPEIALVWRDGCIIRSAMLDDMASALSDAPDRNLMFAPFFADLLKAHHGALRKVVSTAVAHGLAVPALSMALSYFDTMRTARGTANMIQGQRDFFGAHGFERTDREGKDFHGPWAM</sequence>
<dbReference type="InterPro" id="IPR008927">
    <property type="entry name" value="6-PGluconate_DH-like_C_sf"/>
</dbReference>
<evidence type="ECO:0000256" key="14">
    <source>
        <dbReference type="PIRSR" id="PIRSR000109-2"/>
    </source>
</evidence>
<evidence type="ECO:0000256" key="8">
    <source>
        <dbReference type="ARBA" id="ARBA00023002"/>
    </source>
</evidence>